<protein>
    <submittedName>
        <fullName evidence="2">Uncharacterized protein</fullName>
    </submittedName>
</protein>
<keyword evidence="3" id="KW-1185">Reference proteome</keyword>
<dbReference type="AlphaFoldDB" id="A0A1N6Q419"/>
<dbReference type="RefSeq" id="WP_076370420.1">
    <property type="nucleotide sequence ID" value="NZ_FTMG01000001.1"/>
</dbReference>
<proteinExistence type="predicted"/>
<dbReference type="Pfam" id="PF14595">
    <property type="entry name" value="Thioredoxin_9"/>
    <property type="match status" value="1"/>
</dbReference>
<sequence length="190" mass="22374">MNFSAYQQIFQNTLDGLNPLAPYDNPDYLNYTRLNWSRQQRWLKIGILNEELVAVIQSIRKEQFWTIITEPWCGDAAHSLPFIHRLSELNPLIKIDYQLRDTAPFLIDHYLTNGKKTIPKLIIKDHENNDLAVWGSRPAECQLLYNRLLEEHVEIEQKKIALQKWYNEDKGVSLQNELLLIFSTILHTSK</sequence>
<evidence type="ECO:0000313" key="3">
    <source>
        <dbReference type="Proteomes" id="UP000541583"/>
    </source>
</evidence>
<gene>
    <name evidence="2" type="ORF">HDF22_000429</name>
    <name evidence="1" type="ORF">HDF23_000082</name>
</gene>
<name>A0A1N6Q419_9SPHI</name>
<comment type="caution">
    <text evidence="2">The sequence shown here is derived from an EMBL/GenBank/DDBJ whole genome shotgun (WGS) entry which is preliminary data.</text>
</comment>
<accession>A0A1N6Q419</accession>
<organism evidence="2 4">
    <name type="scientific">Mucilaginibacter lappiensis</name>
    <dbReference type="NCBI Taxonomy" id="354630"/>
    <lineage>
        <taxon>Bacteria</taxon>
        <taxon>Pseudomonadati</taxon>
        <taxon>Bacteroidota</taxon>
        <taxon>Sphingobacteriia</taxon>
        <taxon>Sphingobacteriales</taxon>
        <taxon>Sphingobacteriaceae</taxon>
        <taxon>Mucilaginibacter</taxon>
    </lineage>
</organism>
<reference evidence="3 4" key="1">
    <citation type="submission" date="2020-08" db="EMBL/GenBank/DDBJ databases">
        <title>Genomic Encyclopedia of Type Strains, Phase IV (KMG-V): Genome sequencing to study the core and pangenomes of soil and plant-associated prokaryotes.</title>
        <authorList>
            <person name="Whitman W."/>
        </authorList>
    </citation>
    <scope>NUCLEOTIDE SEQUENCE [LARGE SCALE GENOMIC DNA]</scope>
    <source>
        <strain evidence="1 3">ANJLi2</strain>
        <strain evidence="2 4">MP601</strain>
    </source>
</reference>
<evidence type="ECO:0000313" key="2">
    <source>
        <dbReference type="EMBL" id="MBB6126328.1"/>
    </source>
</evidence>
<dbReference type="Proteomes" id="UP000548326">
    <property type="component" value="Unassembled WGS sequence"/>
</dbReference>
<evidence type="ECO:0000313" key="1">
    <source>
        <dbReference type="EMBL" id="MBB6107352.1"/>
    </source>
</evidence>
<dbReference type="Gene3D" id="3.40.30.10">
    <property type="entry name" value="Glutaredoxin"/>
    <property type="match status" value="1"/>
</dbReference>
<dbReference type="EMBL" id="JACHCA010000001">
    <property type="protein sequence ID" value="MBB6126328.1"/>
    <property type="molecule type" value="Genomic_DNA"/>
</dbReference>
<dbReference type="OrthoDB" id="6120799at2"/>
<dbReference type="Proteomes" id="UP000541583">
    <property type="component" value="Unassembled WGS sequence"/>
</dbReference>
<dbReference type="EMBL" id="JACHCB010000001">
    <property type="protein sequence ID" value="MBB6107352.1"/>
    <property type="molecule type" value="Genomic_DNA"/>
</dbReference>
<evidence type="ECO:0000313" key="4">
    <source>
        <dbReference type="Proteomes" id="UP000548326"/>
    </source>
</evidence>
<dbReference type="STRING" id="354630.SAMN05421821_101724"/>